<evidence type="ECO:0000313" key="1">
    <source>
        <dbReference type="EMBL" id="WPL15586.1"/>
    </source>
</evidence>
<proteinExistence type="predicted"/>
<keyword evidence="2" id="KW-1185">Reference proteome</keyword>
<dbReference type="EMBL" id="CP121472">
    <property type="protein sequence ID" value="WPL15586.1"/>
    <property type="molecule type" value="Genomic_DNA"/>
</dbReference>
<dbReference type="Proteomes" id="UP001432180">
    <property type="component" value="Chromosome"/>
</dbReference>
<reference evidence="1 2" key="1">
    <citation type="journal article" date="2023" name="Microorganisms">
        <title>Thiorhodovibrio frisius and Trv. litoralis spp. nov., Two Novel Members from a Clade of Fastidious Purple Sulfur Bacteria That Exhibit Unique Red-Shifted Light-Harvesting Capabilities.</title>
        <authorList>
            <person name="Methner A."/>
            <person name="Kuzyk S.B."/>
            <person name="Petersen J."/>
            <person name="Bauer S."/>
            <person name="Brinkmann H."/>
            <person name="Sichau K."/>
            <person name="Wanner G."/>
            <person name="Wolf J."/>
            <person name="Neumann-Schaal M."/>
            <person name="Henke P."/>
            <person name="Tank M."/>
            <person name="Sproer C."/>
            <person name="Bunk B."/>
            <person name="Overmann J."/>
        </authorList>
    </citation>
    <scope>NUCLEOTIDE SEQUENCE [LARGE SCALE GENOMIC DNA]</scope>
    <source>
        <strain evidence="1 2">DSM 6702</strain>
    </source>
</reference>
<protein>
    <submittedName>
        <fullName evidence="1">Uncharacterized protein</fullName>
    </submittedName>
</protein>
<gene>
    <name evidence="1" type="ORF">Thiowin_00488</name>
</gene>
<sequence length="47" mass="5145">MMAVDLFAHNALHFWLFCVLVVSAASVPIGVRAESDLDATLSNREQV</sequence>
<name>A0ABZ0S5P3_9GAMM</name>
<evidence type="ECO:0000313" key="2">
    <source>
        <dbReference type="Proteomes" id="UP001432180"/>
    </source>
</evidence>
<dbReference type="RefSeq" id="WP_328986151.1">
    <property type="nucleotide sequence ID" value="NZ_CP121472.1"/>
</dbReference>
<organism evidence="1 2">
    <name type="scientific">Thiorhodovibrio winogradskyi</name>
    <dbReference type="NCBI Taxonomy" id="77007"/>
    <lineage>
        <taxon>Bacteria</taxon>
        <taxon>Pseudomonadati</taxon>
        <taxon>Pseudomonadota</taxon>
        <taxon>Gammaproteobacteria</taxon>
        <taxon>Chromatiales</taxon>
        <taxon>Chromatiaceae</taxon>
        <taxon>Thiorhodovibrio</taxon>
    </lineage>
</organism>
<accession>A0ABZ0S5P3</accession>